<gene>
    <name evidence="2" type="ORF">FDA94_21605</name>
</gene>
<dbReference type="PANTHER" id="PTHR35585:SF1">
    <property type="entry name" value="HHE DOMAIN PROTEIN (AFU_ORTHOLOGUE AFUA_4G00730)"/>
    <property type="match status" value="1"/>
</dbReference>
<dbReference type="InterPro" id="IPR012312">
    <property type="entry name" value="Hemerythrin-like"/>
</dbReference>
<comment type="caution">
    <text evidence="2">The sequence shown here is derived from an EMBL/GenBank/DDBJ whole genome shotgun (WGS) entry which is preliminary data.</text>
</comment>
<protein>
    <submittedName>
        <fullName evidence="2">Hemerythrin domain-containing protein</fullName>
    </submittedName>
</protein>
<dbReference type="Proteomes" id="UP000308705">
    <property type="component" value="Unassembled WGS sequence"/>
</dbReference>
<organism evidence="2 3">
    <name type="scientific">Herbidospora galbida</name>
    <dbReference type="NCBI Taxonomy" id="2575442"/>
    <lineage>
        <taxon>Bacteria</taxon>
        <taxon>Bacillati</taxon>
        <taxon>Actinomycetota</taxon>
        <taxon>Actinomycetes</taxon>
        <taxon>Streptosporangiales</taxon>
        <taxon>Streptosporangiaceae</taxon>
        <taxon>Herbidospora</taxon>
    </lineage>
</organism>
<feature type="domain" description="Hemerythrin-like" evidence="1">
    <location>
        <begin position="18"/>
        <end position="125"/>
    </location>
</feature>
<accession>A0A4U3MCM5</accession>
<dbReference type="EMBL" id="SZQA01000021">
    <property type="protein sequence ID" value="TKK86420.1"/>
    <property type="molecule type" value="Genomic_DNA"/>
</dbReference>
<evidence type="ECO:0000313" key="3">
    <source>
        <dbReference type="Proteomes" id="UP000308705"/>
    </source>
</evidence>
<dbReference type="Pfam" id="PF01814">
    <property type="entry name" value="Hemerythrin"/>
    <property type="match status" value="1"/>
</dbReference>
<proteinExistence type="predicted"/>
<evidence type="ECO:0000313" key="2">
    <source>
        <dbReference type="EMBL" id="TKK86420.1"/>
    </source>
</evidence>
<evidence type="ECO:0000259" key="1">
    <source>
        <dbReference type="Pfam" id="PF01814"/>
    </source>
</evidence>
<dbReference type="PANTHER" id="PTHR35585">
    <property type="entry name" value="HHE DOMAIN PROTEIN (AFU_ORTHOLOGUE AFUA_4G00730)"/>
    <property type="match status" value="1"/>
</dbReference>
<name>A0A4U3MCM5_9ACTN</name>
<dbReference type="RefSeq" id="WP_137248893.1">
    <property type="nucleotide sequence ID" value="NZ_SZQA01000021.1"/>
</dbReference>
<keyword evidence="3" id="KW-1185">Reference proteome</keyword>
<reference evidence="2 3" key="1">
    <citation type="submission" date="2019-04" db="EMBL/GenBank/DDBJ databases">
        <title>Herbidospora sp. NEAU-GS14.nov., a novel actinomycete isolated from soil.</title>
        <authorList>
            <person name="Han L."/>
        </authorList>
    </citation>
    <scope>NUCLEOTIDE SEQUENCE [LARGE SCALE GENOMIC DNA]</scope>
    <source>
        <strain evidence="2 3">NEAU-GS14</strain>
    </source>
</reference>
<sequence length="150" mass="17145">MDRRTTVEPDQDLDVIIVLTRQHALIRDLFDEVERSQPADRRETFGRLVRLLAVHEEAEEVVVHPVALARLNGGAEIVASRRQEAGHVRELIRRLDPDSPDFTRDLEVLRATVFAHVTAEERYEYAALDSVTSAAERHAMAEGVRETFRH</sequence>
<dbReference type="OrthoDB" id="3212362at2"/>
<dbReference type="AlphaFoldDB" id="A0A4U3MCM5"/>